<protein>
    <submittedName>
        <fullName evidence="1">Uncharacterized protein</fullName>
    </submittedName>
</protein>
<gene>
    <name evidence="1" type="ORF">PZE19_02905</name>
</gene>
<evidence type="ECO:0000313" key="2">
    <source>
        <dbReference type="Proteomes" id="UP001216907"/>
    </source>
</evidence>
<dbReference type="Proteomes" id="UP001216907">
    <property type="component" value="Unassembled WGS sequence"/>
</dbReference>
<name>A0ABT6F5F8_9BACT</name>
<accession>A0ABT6F5F8</accession>
<dbReference type="EMBL" id="JARRAG010000001">
    <property type="protein sequence ID" value="MDG3002726.1"/>
    <property type="molecule type" value="Genomic_DNA"/>
</dbReference>
<sequence>MINPRNSHSPLPDDRRRRCPVCRQSVYSKAGVHPQCAIKQADPLQGEGELDPEAEGAVDAFAGSPVVAMKALPKIKPLG</sequence>
<keyword evidence="2" id="KW-1185">Reference proteome</keyword>
<comment type="caution">
    <text evidence="1">The sequence shown here is derived from an EMBL/GenBank/DDBJ whole genome shotgun (WGS) entry which is preliminary data.</text>
</comment>
<reference evidence="1 2" key="1">
    <citation type="submission" date="2023-03" db="EMBL/GenBank/DDBJ databases">
        <title>Paludisphaera mucosa sp. nov. a novel planctomycete from northern fen.</title>
        <authorList>
            <person name="Ivanova A."/>
        </authorList>
    </citation>
    <scope>NUCLEOTIDE SEQUENCE [LARGE SCALE GENOMIC DNA]</scope>
    <source>
        <strain evidence="1 2">Pla2</strain>
    </source>
</reference>
<organism evidence="1 2">
    <name type="scientific">Paludisphaera mucosa</name>
    <dbReference type="NCBI Taxonomy" id="3030827"/>
    <lineage>
        <taxon>Bacteria</taxon>
        <taxon>Pseudomonadati</taxon>
        <taxon>Planctomycetota</taxon>
        <taxon>Planctomycetia</taxon>
        <taxon>Isosphaerales</taxon>
        <taxon>Isosphaeraceae</taxon>
        <taxon>Paludisphaera</taxon>
    </lineage>
</organism>
<dbReference type="RefSeq" id="WP_277859090.1">
    <property type="nucleotide sequence ID" value="NZ_JARRAG010000001.1"/>
</dbReference>
<proteinExistence type="predicted"/>
<evidence type="ECO:0000313" key="1">
    <source>
        <dbReference type="EMBL" id="MDG3002726.1"/>
    </source>
</evidence>